<reference evidence="2" key="1">
    <citation type="journal article" date="2023" name="Hortic. Res.">
        <title>A chromosome-level phased genome enabling allele-level studies in sweet orange: a case study on citrus Huanglongbing tolerance.</title>
        <authorList>
            <person name="Wu B."/>
            <person name="Yu Q."/>
            <person name="Deng Z."/>
            <person name="Duan Y."/>
            <person name="Luo F."/>
            <person name="Gmitter F. Jr."/>
        </authorList>
    </citation>
    <scope>NUCLEOTIDE SEQUENCE [LARGE SCALE GENOMIC DNA]</scope>
    <source>
        <strain evidence="2">cv. Valencia</strain>
    </source>
</reference>
<comment type="caution">
    <text evidence="1">The sequence shown here is derived from an EMBL/GenBank/DDBJ whole genome shotgun (WGS) entry which is preliminary data.</text>
</comment>
<accession>A0ACB8IPE4</accession>
<protein>
    <submittedName>
        <fullName evidence="1">Chloroplast J-like domain 1</fullName>
    </submittedName>
</protein>
<gene>
    <name evidence="1" type="ORF">KPL71_024152</name>
</gene>
<evidence type="ECO:0000313" key="2">
    <source>
        <dbReference type="Proteomes" id="UP000829398"/>
    </source>
</evidence>
<keyword evidence="2" id="KW-1185">Reference proteome</keyword>
<sequence length="285" mass="31909">MAMTVSNVFHCPNPEVSLRNFNSRASISRFPPSFVRFPRAVSWDRSVTCAAASATGSSNSDSELNPYEVLGVNPIEGFDMVKAAYAKKRKEAERNNDEATAARLEKAYDKLMMEQLSKRKKGVTFGSFKVSKEIKFADKQPIFPWGPRFAKSSPQDIRINLAISAAFTAWIAIKHYAEYKPLQFLAFAFVYRFFEKLKSFEPAVSPTYTEEGEDDGRALRMGKRLLRCLALVFGVIAVSSLAYTGILNLIEYAGGFIPAFLFDNQELIVTGSSAVLLFIMASYYR</sequence>
<evidence type="ECO:0000313" key="1">
    <source>
        <dbReference type="EMBL" id="KAH9698853.1"/>
    </source>
</evidence>
<organism evidence="1 2">
    <name type="scientific">Citrus sinensis</name>
    <name type="common">Sweet orange</name>
    <name type="synonym">Citrus aurantium var. sinensis</name>
    <dbReference type="NCBI Taxonomy" id="2711"/>
    <lineage>
        <taxon>Eukaryota</taxon>
        <taxon>Viridiplantae</taxon>
        <taxon>Streptophyta</taxon>
        <taxon>Embryophyta</taxon>
        <taxon>Tracheophyta</taxon>
        <taxon>Spermatophyta</taxon>
        <taxon>Magnoliopsida</taxon>
        <taxon>eudicotyledons</taxon>
        <taxon>Gunneridae</taxon>
        <taxon>Pentapetalae</taxon>
        <taxon>rosids</taxon>
        <taxon>malvids</taxon>
        <taxon>Sapindales</taxon>
        <taxon>Rutaceae</taxon>
        <taxon>Aurantioideae</taxon>
        <taxon>Citrus</taxon>
    </lineage>
</organism>
<name>A0ACB8IPE4_CITSI</name>
<dbReference type="EMBL" id="CM039177">
    <property type="protein sequence ID" value="KAH9698853.1"/>
    <property type="molecule type" value="Genomic_DNA"/>
</dbReference>
<proteinExistence type="predicted"/>
<dbReference type="Proteomes" id="UP000829398">
    <property type="component" value="Chromosome 8"/>
</dbReference>